<dbReference type="EMBL" id="JAAIUW010000013">
    <property type="protein sequence ID" value="KAF7805082.1"/>
    <property type="molecule type" value="Genomic_DNA"/>
</dbReference>
<name>A0A834SQ50_9FABA</name>
<proteinExistence type="predicted"/>
<keyword evidence="2" id="KW-1185">Reference proteome</keyword>
<dbReference type="AlphaFoldDB" id="A0A834SQ50"/>
<organism evidence="1 2">
    <name type="scientific">Senna tora</name>
    <dbReference type="NCBI Taxonomy" id="362788"/>
    <lineage>
        <taxon>Eukaryota</taxon>
        <taxon>Viridiplantae</taxon>
        <taxon>Streptophyta</taxon>
        <taxon>Embryophyta</taxon>
        <taxon>Tracheophyta</taxon>
        <taxon>Spermatophyta</taxon>
        <taxon>Magnoliopsida</taxon>
        <taxon>eudicotyledons</taxon>
        <taxon>Gunneridae</taxon>
        <taxon>Pentapetalae</taxon>
        <taxon>rosids</taxon>
        <taxon>fabids</taxon>
        <taxon>Fabales</taxon>
        <taxon>Fabaceae</taxon>
        <taxon>Caesalpinioideae</taxon>
        <taxon>Cassia clade</taxon>
        <taxon>Senna</taxon>
    </lineage>
</organism>
<sequence>MELVPTTAFHVADTKPSCA</sequence>
<evidence type="ECO:0000313" key="1">
    <source>
        <dbReference type="EMBL" id="KAF7805082.1"/>
    </source>
</evidence>
<comment type="caution">
    <text evidence="1">The sequence shown here is derived from an EMBL/GenBank/DDBJ whole genome shotgun (WGS) entry which is preliminary data.</text>
</comment>
<protein>
    <submittedName>
        <fullName evidence="1">Uncharacterized protein</fullName>
    </submittedName>
</protein>
<evidence type="ECO:0000313" key="2">
    <source>
        <dbReference type="Proteomes" id="UP000634136"/>
    </source>
</evidence>
<gene>
    <name evidence="1" type="ORF">G2W53_044193</name>
</gene>
<reference evidence="1" key="1">
    <citation type="submission" date="2020-09" db="EMBL/GenBank/DDBJ databases">
        <title>Genome-Enabled Discovery of Anthraquinone Biosynthesis in Senna tora.</title>
        <authorList>
            <person name="Kang S.-H."/>
            <person name="Pandey R.P."/>
            <person name="Lee C.-M."/>
            <person name="Sim J.-S."/>
            <person name="Jeong J.-T."/>
            <person name="Choi B.-S."/>
            <person name="Jung M."/>
            <person name="Ginzburg D."/>
            <person name="Zhao K."/>
            <person name="Won S.Y."/>
            <person name="Oh T.-J."/>
            <person name="Yu Y."/>
            <person name="Kim N.-H."/>
            <person name="Lee O.R."/>
            <person name="Lee T.-H."/>
            <person name="Bashyal P."/>
            <person name="Kim T.-S."/>
            <person name="Lee W.-H."/>
            <person name="Kawkins C."/>
            <person name="Kim C.-K."/>
            <person name="Kim J.S."/>
            <person name="Ahn B.O."/>
            <person name="Rhee S.Y."/>
            <person name="Sohng J.K."/>
        </authorList>
    </citation>
    <scope>NUCLEOTIDE SEQUENCE</scope>
    <source>
        <tissue evidence="1">Leaf</tissue>
    </source>
</reference>
<accession>A0A834SQ50</accession>
<dbReference type="Proteomes" id="UP000634136">
    <property type="component" value="Unassembled WGS sequence"/>
</dbReference>